<keyword evidence="2" id="KW-0813">Transport</keyword>
<evidence type="ECO:0000256" key="3">
    <source>
        <dbReference type="ARBA" id="ARBA00022692"/>
    </source>
</evidence>
<keyword evidence="3 6" id="KW-0812">Transmembrane</keyword>
<feature type="transmembrane region" description="Helical" evidence="6">
    <location>
        <begin position="94"/>
        <end position="123"/>
    </location>
</feature>
<evidence type="ECO:0000256" key="2">
    <source>
        <dbReference type="ARBA" id="ARBA00022448"/>
    </source>
</evidence>
<protein>
    <recommendedName>
        <fullName evidence="7">Major facilitator superfamily (MFS) profile domain-containing protein</fullName>
    </recommendedName>
</protein>
<dbReference type="Gene3D" id="1.20.1250.20">
    <property type="entry name" value="MFS general substrate transporter like domains"/>
    <property type="match status" value="1"/>
</dbReference>
<keyword evidence="9" id="KW-1185">Reference proteome</keyword>
<feature type="transmembrane region" description="Helical" evidence="6">
    <location>
        <begin position="309"/>
        <end position="331"/>
    </location>
</feature>
<dbReference type="Pfam" id="PF07690">
    <property type="entry name" value="MFS_1"/>
    <property type="match status" value="1"/>
</dbReference>
<dbReference type="SUPFAM" id="SSF103473">
    <property type="entry name" value="MFS general substrate transporter"/>
    <property type="match status" value="1"/>
</dbReference>
<evidence type="ECO:0000256" key="1">
    <source>
        <dbReference type="ARBA" id="ARBA00004141"/>
    </source>
</evidence>
<evidence type="ECO:0000256" key="5">
    <source>
        <dbReference type="ARBA" id="ARBA00023136"/>
    </source>
</evidence>
<dbReference type="InterPro" id="IPR020846">
    <property type="entry name" value="MFS_dom"/>
</dbReference>
<feature type="domain" description="Major facilitator superfamily (MFS) profile" evidence="7">
    <location>
        <begin position="17"/>
        <end position="420"/>
    </location>
</feature>
<sequence length="424" mass="46401">MNGSAIEHFVFKDNLLRLLTLYSVIFLGSLGYFIVMPVYAELILNPLHSILPQHLDMPARRIIFSLVSAFAPLLTLCIAPIIGHLSDRLGRKQVLLFCLSLALISFLLPITAIFMGSITLLFISNAINSAASASQPIAQAALTDISTGRAKAYLMGLSASSMTAAMSFGPALGSYLIKISFDATFWCSALFTLINIILVYLTFPHKASNSNPLISTSITTHPQQEKTTFFASFKQCSSLAITMLALVFLCQLAWSFYYQNIGYTVISIWHLSLSSTVYQHIMLTIGISMIFSLLVLYPLIIRIITIKQCLSLCLTLFALSMIIISLTHALWLYKIMIIPLSASIAMAYPCYIATLSNALSKHHQGWGLALAGGLMGISWTVSGSLSGIIANIDLNLANWLAVIVIIFALLLLLKNDNKTQEKTA</sequence>
<evidence type="ECO:0000313" key="8">
    <source>
        <dbReference type="EMBL" id="ODN43937.1"/>
    </source>
</evidence>
<gene>
    <name evidence="8" type="ORF">BGC07_14905</name>
</gene>
<feature type="transmembrane region" description="Helical" evidence="6">
    <location>
        <begin position="366"/>
        <end position="390"/>
    </location>
</feature>
<comment type="subcellular location">
    <subcellularLocation>
        <location evidence="1">Membrane</location>
        <topology evidence="1">Multi-pass membrane protein</topology>
    </subcellularLocation>
</comment>
<dbReference type="EMBL" id="MDTU01000001">
    <property type="protein sequence ID" value="ODN43937.1"/>
    <property type="molecule type" value="Genomic_DNA"/>
</dbReference>
<name>A0ABX3A507_9GAMM</name>
<evidence type="ECO:0000313" key="9">
    <source>
        <dbReference type="Proteomes" id="UP000094329"/>
    </source>
</evidence>
<feature type="transmembrane region" description="Helical" evidence="6">
    <location>
        <begin position="236"/>
        <end position="257"/>
    </location>
</feature>
<dbReference type="Proteomes" id="UP000094329">
    <property type="component" value="Unassembled WGS sequence"/>
</dbReference>
<dbReference type="InterPro" id="IPR011701">
    <property type="entry name" value="MFS"/>
</dbReference>
<reference evidence="8 9" key="1">
    <citation type="submission" date="2016-08" db="EMBL/GenBank/DDBJ databases">
        <title>Draft genome sequence of Candidatus Piscirickettsia litoralis, from seawater.</title>
        <authorList>
            <person name="Wan X."/>
            <person name="Lee A.J."/>
            <person name="Hou S."/>
            <person name="Donachie S.P."/>
        </authorList>
    </citation>
    <scope>NUCLEOTIDE SEQUENCE [LARGE SCALE GENOMIC DNA]</scope>
    <source>
        <strain evidence="8 9">Y2</strain>
    </source>
</reference>
<dbReference type="PANTHER" id="PTHR23504">
    <property type="entry name" value="MAJOR FACILITATOR SUPERFAMILY DOMAIN-CONTAINING PROTEIN 10"/>
    <property type="match status" value="1"/>
</dbReference>
<evidence type="ECO:0000259" key="7">
    <source>
        <dbReference type="PROSITE" id="PS50850"/>
    </source>
</evidence>
<dbReference type="PROSITE" id="PS50850">
    <property type="entry name" value="MFS"/>
    <property type="match status" value="1"/>
</dbReference>
<organism evidence="8 9">
    <name type="scientific">Piscirickettsia litoralis</name>
    <dbReference type="NCBI Taxonomy" id="1891921"/>
    <lineage>
        <taxon>Bacteria</taxon>
        <taxon>Pseudomonadati</taxon>
        <taxon>Pseudomonadota</taxon>
        <taxon>Gammaproteobacteria</taxon>
        <taxon>Thiotrichales</taxon>
        <taxon>Piscirickettsiaceae</taxon>
        <taxon>Piscirickettsia</taxon>
    </lineage>
</organism>
<evidence type="ECO:0000256" key="4">
    <source>
        <dbReference type="ARBA" id="ARBA00022989"/>
    </source>
</evidence>
<dbReference type="PANTHER" id="PTHR23504:SF15">
    <property type="entry name" value="MAJOR FACILITATOR SUPERFAMILY (MFS) PROFILE DOMAIN-CONTAINING PROTEIN"/>
    <property type="match status" value="1"/>
</dbReference>
<feature type="transmembrane region" description="Helical" evidence="6">
    <location>
        <begin position="20"/>
        <end position="42"/>
    </location>
</feature>
<keyword evidence="4 6" id="KW-1133">Transmembrane helix</keyword>
<evidence type="ECO:0000256" key="6">
    <source>
        <dbReference type="SAM" id="Phobius"/>
    </source>
</evidence>
<dbReference type="InterPro" id="IPR036259">
    <property type="entry name" value="MFS_trans_sf"/>
</dbReference>
<feature type="transmembrane region" description="Helical" evidence="6">
    <location>
        <begin position="183"/>
        <end position="203"/>
    </location>
</feature>
<comment type="caution">
    <text evidence="8">The sequence shown here is derived from an EMBL/GenBank/DDBJ whole genome shotgun (WGS) entry which is preliminary data.</text>
</comment>
<proteinExistence type="predicted"/>
<accession>A0ABX3A507</accession>
<keyword evidence="5 6" id="KW-0472">Membrane</keyword>
<feature type="transmembrane region" description="Helical" evidence="6">
    <location>
        <begin position="62"/>
        <end position="82"/>
    </location>
</feature>
<feature type="transmembrane region" description="Helical" evidence="6">
    <location>
        <begin position="277"/>
        <end position="297"/>
    </location>
</feature>
<feature type="transmembrane region" description="Helical" evidence="6">
    <location>
        <begin position="337"/>
        <end position="359"/>
    </location>
</feature>
<feature type="transmembrane region" description="Helical" evidence="6">
    <location>
        <begin position="396"/>
        <end position="413"/>
    </location>
</feature>